<dbReference type="GO" id="GO:0016787">
    <property type="term" value="F:hydrolase activity"/>
    <property type="evidence" value="ECO:0007669"/>
    <property type="project" value="UniProtKB-KW"/>
</dbReference>
<keyword evidence="1" id="KW-0540">Nuclease</keyword>
<dbReference type="InterPro" id="IPR004603">
    <property type="entry name" value="DNA_mismatch_endonuc_vsr"/>
</dbReference>
<dbReference type="GO" id="GO:0004519">
    <property type="term" value="F:endonuclease activity"/>
    <property type="evidence" value="ECO:0007669"/>
    <property type="project" value="UniProtKB-KW"/>
</dbReference>
<dbReference type="EMBL" id="FOEF01000001">
    <property type="protein sequence ID" value="SEO43902.1"/>
    <property type="molecule type" value="Genomic_DNA"/>
</dbReference>
<dbReference type="Proteomes" id="UP000198582">
    <property type="component" value="Unassembled WGS sequence"/>
</dbReference>
<dbReference type="Gene3D" id="3.40.960.10">
    <property type="entry name" value="VSR Endonuclease"/>
    <property type="match status" value="1"/>
</dbReference>
<dbReference type="SUPFAM" id="SSF52980">
    <property type="entry name" value="Restriction endonuclease-like"/>
    <property type="match status" value="1"/>
</dbReference>
<proteinExistence type="inferred from homology"/>
<name>A0A1H8PPI0_9PSEU</name>
<keyword evidence="3" id="KW-0227">DNA damage</keyword>
<comment type="similarity">
    <text evidence="6">Belongs to the Vsr family.</text>
</comment>
<dbReference type="Pfam" id="PF03852">
    <property type="entry name" value="Vsr"/>
    <property type="match status" value="1"/>
</dbReference>
<feature type="region of interest" description="Disordered" evidence="7">
    <location>
        <begin position="1"/>
        <end position="32"/>
    </location>
</feature>
<evidence type="ECO:0000256" key="3">
    <source>
        <dbReference type="ARBA" id="ARBA00022763"/>
    </source>
</evidence>
<keyword evidence="5" id="KW-0234">DNA repair</keyword>
<evidence type="ECO:0000256" key="4">
    <source>
        <dbReference type="ARBA" id="ARBA00022801"/>
    </source>
</evidence>
<evidence type="ECO:0000256" key="2">
    <source>
        <dbReference type="ARBA" id="ARBA00022759"/>
    </source>
</evidence>
<dbReference type="InterPro" id="IPR011335">
    <property type="entry name" value="Restrct_endonuc-II-like"/>
</dbReference>
<dbReference type="NCBIfam" id="TIGR00632">
    <property type="entry name" value="vsr"/>
    <property type="match status" value="1"/>
</dbReference>
<gene>
    <name evidence="8" type="ORF">SAMN04489732_10122</name>
</gene>
<organism evidence="8 9">
    <name type="scientific">Amycolatopsis saalfeldensis</name>
    <dbReference type="NCBI Taxonomy" id="394193"/>
    <lineage>
        <taxon>Bacteria</taxon>
        <taxon>Bacillati</taxon>
        <taxon>Actinomycetota</taxon>
        <taxon>Actinomycetes</taxon>
        <taxon>Pseudonocardiales</taxon>
        <taxon>Pseudonocardiaceae</taxon>
        <taxon>Amycolatopsis</taxon>
    </lineage>
</organism>
<dbReference type="CDD" id="cd00221">
    <property type="entry name" value="Vsr"/>
    <property type="match status" value="1"/>
</dbReference>
<evidence type="ECO:0000313" key="9">
    <source>
        <dbReference type="Proteomes" id="UP000198582"/>
    </source>
</evidence>
<protein>
    <submittedName>
        <fullName evidence="8">T/G mismatch-specific endonuclease</fullName>
    </submittedName>
</protein>
<evidence type="ECO:0000313" key="8">
    <source>
        <dbReference type="EMBL" id="SEO43902.1"/>
    </source>
</evidence>
<keyword evidence="2 8" id="KW-0255">Endonuclease</keyword>
<dbReference type="RefSeq" id="WP_091610691.1">
    <property type="nucleotide sequence ID" value="NZ_FOEF01000001.1"/>
</dbReference>
<evidence type="ECO:0000256" key="7">
    <source>
        <dbReference type="SAM" id="MobiDB-lite"/>
    </source>
</evidence>
<sequence>MTGKPTEDTESWASTPAVRRSMQGNRSRDTNPELALRRLVHAAGLRYRVDARPVAALRRRADLVFTRAKVAVFVDGCFWHGCEQHYTEPVTHRPYWAEKIGTNRARDEDTTERLREAGWAVLRVWEHEAPDAAAARVVAAVRTGGNPPPKEGIT</sequence>
<evidence type="ECO:0000256" key="1">
    <source>
        <dbReference type="ARBA" id="ARBA00022722"/>
    </source>
</evidence>
<keyword evidence="9" id="KW-1185">Reference proteome</keyword>
<dbReference type="STRING" id="394193.SAMN04489732_10122"/>
<dbReference type="AlphaFoldDB" id="A0A1H8PPI0"/>
<evidence type="ECO:0000256" key="6">
    <source>
        <dbReference type="ARBA" id="ARBA00029466"/>
    </source>
</evidence>
<reference evidence="8 9" key="1">
    <citation type="submission" date="2016-10" db="EMBL/GenBank/DDBJ databases">
        <authorList>
            <person name="de Groot N.N."/>
        </authorList>
    </citation>
    <scope>NUCLEOTIDE SEQUENCE [LARGE SCALE GENOMIC DNA]</scope>
    <source>
        <strain evidence="8 9">DSM 44993</strain>
    </source>
</reference>
<evidence type="ECO:0000256" key="5">
    <source>
        <dbReference type="ARBA" id="ARBA00023204"/>
    </source>
</evidence>
<dbReference type="OrthoDB" id="9801520at2"/>
<keyword evidence="4" id="KW-0378">Hydrolase</keyword>
<accession>A0A1H8PPI0</accession>
<dbReference type="GO" id="GO:0006298">
    <property type="term" value="P:mismatch repair"/>
    <property type="evidence" value="ECO:0007669"/>
    <property type="project" value="InterPro"/>
</dbReference>